<evidence type="ECO:0000256" key="12">
    <source>
        <dbReference type="ARBA" id="ARBA00023098"/>
    </source>
</evidence>
<dbReference type="CDD" id="cd02885">
    <property type="entry name" value="NUDIX_IPP_Isomerase"/>
    <property type="match status" value="1"/>
</dbReference>
<dbReference type="OrthoDB" id="510307at2759"/>
<evidence type="ECO:0000313" key="16">
    <source>
        <dbReference type="EMBL" id="KAG5674850.1"/>
    </source>
</evidence>
<dbReference type="Pfam" id="PF00293">
    <property type="entry name" value="NUDIX"/>
    <property type="match status" value="1"/>
</dbReference>
<dbReference type="Proteomes" id="UP001107558">
    <property type="component" value="Chromosome 2"/>
</dbReference>
<comment type="similarity">
    <text evidence="5">Belongs to the IPP isomerase type 1 family.</text>
</comment>
<keyword evidence="9" id="KW-0153">Cholesterol metabolism</keyword>
<evidence type="ECO:0000313" key="17">
    <source>
        <dbReference type="Proteomes" id="UP001107558"/>
    </source>
</evidence>
<comment type="caution">
    <text evidence="16">The sequence shown here is derived from an EMBL/GenBank/DDBJ whole genome shotgun (WGS) entry which is preliminary data.</text>
</comment>
<dbReference type="EMBL" id="JADBJN010000002">
    <property type="protein sequence ID" value="KAG5674850.1"/>
    <property type="molecule type" value="Genomic_DNA"/>
</dbReference>
<dbReference type="EC" id="5.3.3.2" evidence="6"/>
<keyword evidence="10" id="KW-0460">Magnesium</keyword>
<evidence type="ECO:0000256" key="14">
    <source>
        <dbReference type="ARBA" id="ARBA00023235"/>
    </source>
</evidence>
<name>A0A9J6BYN0_POLVA</name>
<keyword evidence="11" id="KW-0752">Steroid biosynthesis</keyword>
<evidence type="ECO:0000256" key="10">
    <source>
        <dbReference type="ARBA" id="ARBA00022842"/>
    </source>
</evidence>
<evidence type="ECO:0000256" key="1">
    <source>
        <dbReference type="ARBA" id="ARBA00000374"/>
    </source>
</evidence>
<keyword evidence="13" id="KW-0414">Isoprene biosynthesis</keyword>
<sequence length="249" mass="29186">MLKRIVPPSINLMSKSRYSFAHKLVEAGIESEKQELFLDSENCILVDSNDKPIGFSSKRDCHKVDESQHIKLHRAFSVFLFNQNGEMLMQKRSSHKITFPNCYTNACCSHPLYDLENEREELNAIGIKKAAQRRLNFELGIPTSQVRPENFHYLTRIHYLDKGDGKYGEHEIDYILFLQKNVDVKPNPGEVSEICWIKRENMDEQIEALDGNLTPWFRLIYNSGQLGLWWKNLHQLKKFEDYNTIHKLN</sequence>
<evidence type="ECO:0000256" key="6">
    <source>
        <dbReference type="ARBA" id="ARBA00012057"/>
    </source>
</evidence>
<dbReference type="GO" id="GO:0004452">
    <property type="term" value="F:isopentenyl-diphosphate delta-isomerase activity"/>
    <property type="evidence" value="ECO:0007669"/>
    <property type="project" value="UniProtKB-EC"/>
</dbReference>
<keyword evidence="9" id="KW-0756">Sterol biosynthesis</keyword>
<dbReference type="GO" id="GO:0006695">
    <property type="term" value="P:cholesterol biosynthetic process"/>
    <property type="evidence" value="ECO:0007669"/>
    <property type="project" value="UniProtKB-KW"/>
</dbReference>
<dbReference type="InterPro" id="IPR000086">
    <property type="entry name" value="NUDIX_hydrolase_dom"/>
</dbReference>
<evidence type="ECO:0000256" key="11">
    <source>
        <dbReference type="ARBA" id="ARBA00022955"/>
    </source>
</evidence>
<comment type="pathway">
    <text evidence="4">Isoprenoid biosynthesis; dimethylallyl diphosphate biosynthesis; dimethylallyl diphosphate from isopentenyl diphosphate: step 1/1.</text>
</comment>
<comment type="cofactor">
    <cofactor evidence="2">
        <name>Mg(2+)</name>
        <dbReference type="ChEBI" id="CHEBI:18420"/>
    </cofactor>
</comment>
<evidence type="ECO:0000256" key="9">
    <source>
        <dbReference type="ARBA" id="ARBA00022778"/>
    </source>
</evidence>
<evidence type="ECO:0000259" key="15">
    <source>
        <dbReference type="PROSITE" id="PS51462"/>
    </source>
</evidence>
<dbReference type="NCBIfam" id="TIGR02150">
    <property type="entry name" value="IPP_isom_1"/>
    <property type="match status" value="1"/>
</dbReference>
<protein>
    <recommendedName>
        <fullName evidence="6">isopentenyl-diphosphate Delta-isomerase</fullName>
        <ecNumber evidence="6">5.3.3.2</ecNumber>
    </recommendedName>
</protein>
<dbReference type="FunFam" id="3.90.79.10:FF:000012">
    <property type="entry name" value="Isopentenyl-diphosphate Delta-isomerase 1"/>
    <property type="match status" value="1"/>
</dbReference>
<keyword evidence="9" id="KW-0152">Cholesterol biosynthesis</keyword>
<comment type="function">
    <text evidence="3">Catalyzes the 1,3-allylic rearrangement of the homoallylic substrate isopentenyl (IPP) to its highly electrophilic allylic isomer, dimethylallyl diphosphate (DMAPP).</text>
</comment>
<evidence type="ECO:0000256" key="5">
    <source>
        <dbReference type="ARBA" id="ARBA00007579"/>
    </source>
</evidence>
<dbReference type="PANTHER" id="PTHR10885">
    <property type="entry name" value="ISOPENTENYL-DIPHOSPHATE DELTA-ISOMERASE"/>
    <property type="match status" value="1"/>
</dbReference>
<dbReference type="GO" id="GO:0005737">
    <property type="term" value="C:cytoplasm"/>
    <property type="evidence" value="ECO:0007669"/>
    <property type="project" value="TreeGrafter"/>
</dbReference>
<dbReference type="InterPro" id="IPR011876">
    <property type="entry name" value="IsopentenylPP_isomerase_typ1"/>
</dbReference>
<evidence type="ECO:0000256" key="13">
    <source>
        <dbReference type="ARBA" id="ARBA00023229"/>
    </source>
</evidence>
<evidence type="ECO:0000256" key="4">
    <source>
        <dbReference type="ARBA" id="ARBA00004826"/>
    </source>
</evidence>
<keyword evidence="17" id="KW-1185">Reference proteome</keyword>
<feature type="domain" description="Nudix hydrolase" evidence="15">
    <location>
        <begin position="71"/>
        <end position="219"/>
    </location>
</feature>
<keyword evidence="12" id="KW-0443">Lipid metabolism</keyword>
<comment type="catalytic activity">
    <reaction evidence="1">
        <text>isopentenyl diphosphate = dimethylallyl diphosphate</text>
        <dbReference type="Rhea" id="RHEA:23284"/>
        <dbReference type="ChEBI" id="CHEBI:57623"/>
        <dbReference type="ChEBI" id="CHEBI:128769"/>
        <dbReference type="EC" id="5.3.3.2"/>
    </reaction>
</comment>
<evidence type="ECO:0000256" key="8">
    <source>
        <dbReference type="ARBA" id="ARBA00022723"/>
    </source>
</evidence>
<dbReference type="PIRSF" id="PIRSF018427">
    <property type="entry name" value="Isopntndiph_ism"/>
    <property type="match status" value="1"/>
</dbReference>
<dbReference type="PANTHER" id="PTHR10885:SF0">
    <property type="entry name" value="ISOPENTENYL-DIPHOSPHATE DELTA-ISOMERASE"/>
    <property type="match status" value="1"/>
</dbReference>
<gene>
    <name evidence="16" type="ORF">PVAND_004795</name>
</gene>
<keyword evidence="8" id="KW-0479">Metal-binding</keyword>
<keyword evidence="14" id="KW-0413">Isomerase</keyword>
<dbReference type="AlphaFoldDB" id="A0A9J6BYN0"/>
<keyword evidence="9" id="KW-0753">Steroid metabolism</keyword>
<proteinExistence type="inferred from homology"/>
<dbReference type="PROSITE" id="PS51462">
    <property type="entry name" value="NUDIX"/>
    <property type="match status" value="1"/>
</dbReference>
<evidence type="ECO:0000256" key="3">
    <source>
        <dbReference type="ARBA" id="ARBA00003951"/>
    </source>
</evidence>
<dbReference type="GO" id="GO:0009240">
    <property type="term" value="P:isopentenyl diphosphate biosynthetic process"/>
    <property type="evidence" value="ECO:0007669"/>
    <property type="project" value="TreeGrafter"/>
</dbReference>
<accession>A0A9J6BYN0</accession>
<dbReference type="SUPFAM" id="SSF55811">
    <property type="entry name" value="Nudix"/>
    <property type="match status" value="1"/>
</dbReference>
<evidence type="ECO:0000256" key="7">
    <source>
        <dbReference type="ARBA" id="ARBA00022516"/>
    </source>
</evidence>
<dbReference type="InterPro" id="IPR015797">
    <property type="entry name" value="NUDIX_hydrolase-like_dom_sf"/>
</dbReference>
<organism evidence="16 17">
    <name type="scientific">Polypedilum vanderplanki</name>
    <name type="common">Sleeping chironomid midge</name>
    <dbReference type="NCBI Taxonomy" id="319348"/>
    <lineage>
        <taxon>Eukaryota</taxon>
        <taxon>Metazoa</taxon>
        <taxon>Ecdysozoa</taxon>
        <taxon>Arthropoda</taxon>
        <taxon>Hexapoda</taxon>
        <taxon>Insecta</taxon>
        <taxon>Pterygota</taxon>
        <taxon>Neoptera</taxon>
        <taxon>Endopterygota</taxon>
        <taxon>Diptera</taxon>
        <taxon>Nematocera</taxon>
        <taxon>Chironomoidea</taxon>
        <taxon>Chironomidae</taxon>
        <taxon>Chironominae</taxon>
        <taxon>Polypedilum</taxon>
        <taxon>Polypedilum</taxon>
    </lineage>
</organism>
<dbReference type="GO" id="GO:0046872">
    <property type="term" value="F:metal ion binding"/>
    <property type="evidence" value="ECO:0007669"/>
    <property type="project" value="UniProtKB-KW"/>
</dbReference>
<dbReference type="Gene3D" id="3.90.79.10">
    <property type="entry name" value="Nucleoside Triphosphate Pyrophosphohydrolase"/>
    <property type="match status" value="1"/>
</dbReference>
<keyword evidence="7" id="KW-0444">Lipid biosynthesis</keyword>
<keyword evidence="9" id="KW-1207">Sterol metabolism</keyword>
<evidence type="ECO:0000256" key="2">
    <source>
        <dbReference type="ARBA" id="ARBA00001946"/>
    </source>
</evidence>
<reference evidence="16" key="1">
    <citation type="submission" date="2021-03" db="EMBL/GenBank/DDBJ databases">
        <title>Chromosome level genome of the anhydrobiotic midge Polypedilum vanderplanki.</title>
        <authorList>
            <person name="Yoshida Y."/>
            <person name="Kikawada T."/>
            <person name="Gusev O."/>
        </authorList>
    </citation>
    <scope>NUCLEOTIDE SEQUENCE</scope>
    <source>
        <strain evidence="16">NIAS01</strain>
        <tissue evidence="16">Whole body or cell culture</tissue>
    </source>
</reference>